<evidence type="ECO:0000313" key="5">
    <source>
        <dbReference type="EMBL" id="KAG7562302.1"/>
    </source>
</evidence>
<name>A0A8K0JP81_9TREE</name>
<sequence length="267" mass="26685">MFSRVITLLAVAASVVSAEMIPTSPDGATVAKIGDQLTTLWTKDTSGEWNNVTIQLMSGDNFQMIPVTTLETGIDATTLSEYQFTVPDVSPTSKIYFLQFTPNTGNATQVTWTTRFTIAAADGSTTPPAQQTQPDGQAIPWGVGELAGGPVGAVGGAASESGVNSMSATQTGASMAVSSAASSASSSAAAVVSSASSSASQAVESAQSEMMPTSTRMSTTAARATTNTAQNASATPSTSAPANAAGRVQVAGMGVVGLVAGLVALAF</sequence>
<evidence type="ECO:0000256" key="3">
    <source>
        <dbReference type="SAM" id="SignalP"/>
    </source>
</evidence>
<dbReference type="EMBL" id="JABELV010000035">
    <property type="protein sequence ID" value="KAG7562302.1"/>
    <property type="molecule type" value="Genomic_DNA"/>
</dbReference>
<dbReference type="PANTHER" id="PTHR40633">
    <property type="entry name" value="MATRIX PROTEIN, PUTATIVE (AFU_ORTHOLOGUE AFUA_8G05410)-RELATED"/>
    <property type="match status" value="1"/>
</dbReference>
<evidence type="ECO:0000259" key="4">
    <source>
        <dbReference type="Pfam" id="PF10342"/>
    </source>
</evidence>
<feature type="domain" description="Yeast cell wall synthesis Kre9/Knh1-like N-terminal" evidence="4">
    <location>
        <begin position="24"/>
        <end position="118"/>
    </location>
</feature>
<accession>A0A8K0JP81</accession>
<evidence type="ECO:0000313" key="6">
    <source>
        <dbReference type="Proteomes" id="UP000812966"/>
    </source>
</evidence>
<protein>
    <recommendedName>
        <fullName evidence="4">Yeast cell wall synthesis Kre9/Knh1-like N-terminal domain-containing protein</fullName>
    </recommendedName>
</protein>
<dbReference type="PANTHER" id="PTHR40633:SF1">
    <property type="entry name" value="GPI ANCHORED SERINE-THREONINE RICH PROTEIN (AFU_ORTHOLOGUE AFUA_1G03630)"/>
    <property type="match status" value="1"/>
</dbReference>
<comment type="caution">
    <text evidence="5">The sequence shown here is derived from an EMBL/GenBank/DDBJ whole genome shotgun (WGS) entry which is preliminary data.</text>
</comment>
<gene>
    <name evidence="5" type="ORF">FFLO_02290</name>
</gene>
<evidence type="ECO:0000256" key="2">
    <source>
        <dbReference type="SAM" id="MobiDB-lite"/>
    </source>
</evidence>
<feature type="signal peptide" evidence="3">
    <location>
        <begin position="1"/>
        <end position="18"/>
    </location>
</feature>
<keyword evidence="1 3" id="KW-0732">Signal</keyword>
<evidence type="ECO:0000256" key="1">
    <source>
        <dbReference type="ARBA" id="ARBA00022729"/>
    </source>
</evidence>
<feature type="region of interest" description="Disordered" evidence="2">
    <location>
        <begin position="122"/>
        <end position="144"/>
    </location>
</feature>
<dbReference type="AlphaFoldDB" id="A0A8K0JP81"/>
<reference evidence="5" key="1">
    <citation type="submission" date="2020-04" db="EMBL/GenBank/DDBJ databases">
        <title>Analysis of mating type loci in Filobasidium floriforme.</title>
        <authorList>
            <person name="Nowrousian M."/>
        </authorList>
    </citation>
    <scope>NUCLEOTIDE SEQUENCE</scope>
    <source>
        <strain evidence="5">CBS 6242</strain>
    </source>
</reference>
<proteinExistence type="predicted"/>
<feature type="region of interest" description="Disordered" evidence="2">
    <location>
        <begin position="203"/>
        <end position="241"/>
    </location>
</feature>
<keyword evidence="6" id="KW-1185">Reference proteome</keyword>
<dbReference type="InterPro" id="IPR052982">
    <property type="entry name" value="SRP1/TIP1-like"/>
</dbReference>
<feature type="chain" id="PRO_5035473177" description="Yeast cell wall synthesis Kre9/Knh1-like N-terminal domain-containing protein" evidence="3">
    <location>
        <begin position="19"/>
        <end position="267"/>
    </location>
</feature>
<organism evidence="5 6">
    <name type="scientific">Filobasidium floriforme</name>
    <dbReference type="NCBI Taxonomy" id="5210"/>
    <lineage>
        <taxon>Eukaryota</taxon>
        <taxon>Fungi</taxon>
        <taxon>Dikarya</taxon>
        <taxon>Basidiomycota</taxon>
        <taxon>Agaricomycotina</taxon>
        <taxon>Tremellomycetes</taxon>
        <taxon>Filobasidiales</taxon>
        <taxon>Filobasidiaceae</taxon>
        <taxon>Filobasidium</taxon>
    </lineage>
</organism>
<dbReference type="Pfam" id="PF10342">
    <property type="entry name" value="Kre9_KNH"/>
    <property type="match status" value="1"/>
</dbReference>
<dbReference type="InterPro" id="IPR018466">
    <property type="entry name" value="Kre9/Knh1-like_N"/>
</dbReference>
<dbReference type="Proteomes" id="UP000812966">
    <property type="component" value="Unassembled WGS sequence"/>
</dbReference>
<feature type="compositionally biased region" description="Polar residues" evidence="2">
    <location>
        <begin position="123"/>
        <end position="135"/>
    </location>
</feature>